<protein>
    <submittedName>
        <fullName evidence="1">Fungal-specific transcription factor domain-containing protein</fullName>
    </submittedName>
</protein>
<feature type="non-terminal residue" evidence="1">
    <location>
        <position position="1"/>
    </location>
</feature>
<organism evidence="1 2">
    <name type="scientific">Vararia minispora EC-137</name>
    <dbReference type="NCBI Taxonomy" id="1314806"/>
    <lineage>
        <taxon>Eukaryota</taxon>
        <taxon>Fungi</taxon>
        <taxon>Dikarya</taxon>
        <taxon>Basidiomycota</taxon>
        <taxon>Agaricomycotina</taxon>
        <taxon>Agaricomycetes</taxon>
        <taxon>Russulales</taxon>
        <taxon>Lachnocladiaceae</taxon>
        <taxon>Vararia</taxon>
    </lineage>
</organism>
<evidence type="ECO:0000313" key="2">
    <source>
        <dbReference type="Proteomes" id="UP000814128"/>
    </source>
</evidence>
<dbReference type="EMBL" id="MU273744">
    <property type="protein sequence ID" value="KAI0028533.1"/>
    <property type="molecule type" value="Genomic_DNA"/>
</dbReference>
<sequence>FTFPAPDLLPRLISSYFQLPHYLFPILHRPTFEADFAAGKHLKDEGFGAIVLLLCAIGARITDDPRVFLDHPDRPAHPHSAGWAWFRQVQVVRNTALVDPSVYDLQIIALSAQYMAGISPAQACWSMVGIGIRMAQDVGAHRKRMYQEQTVATELWKRAFWCRGPALMALDVWFSATLGRSCALSLNSIDVELPPDCDDEYWLEKDPAKAFKQPPGKPSDLSYFVCLVRLYLIYSHALRTIYSPRSHKDTAEFSHAEWSKRVVSELDSALTAWYESLPPHLIWNPAAENPIHFMQSSSLHSGYRLVQMTIHRPSIGGSGNPSSISLQSLAICTSAARACIHVQKEHQQRRPGLISAGPLASLLSCYTHVPTFVAAVVLLLRIWLAKRTEMRIDVEKEMDDIHAVVNFLALGETR</sequence>
<comment type="caution">
    <text evidence="1">The sequence shown here is derived from an EMBL/GenBank/DDBJ whole genome shotgun (WGS) entry which is preliminary data.</text>
</comment>
<keyword evidence="2" id="KW-1185">Reference proteome</keyword>
<proteinExistence type="predicted"/>
<reference evidence="1" key="1">
    <citation type="submission" date="2021-02" db="EMBL/GenBank/DDBJ databases">
        <authorList>
            <consortium name="DOE Joint Genome Institute"/>
            <person name="Ahrendt S."/>
            <person name="Looney B.P."/>
            <person name="Miyauchi S."/>
            <person name="Morin E."/>
            <person name="Drula E."/>
            <person name="Courty P.E."/>
            <person name="Chicoki N."/>
            <person name="Fauchery L."/>
            <person name="Kohler A."/>
            <person name="Kuo A."/>
            <person name="Labutti K."/>
            <person name="Pangilinan J."/>
            <person name="Lipzen A."/>
            <person name="Riley R."/>
            <person name="Andreopoulos W."/>
            <person name="He G."/>
            <person name="Johnson J."/>
            <person name="Barry K.W."/>
            <person name="Grigoriev I.V."/>
            <person name="Nagy L."/>
            <person name="Hibbett D."/>
            <person name="Henrissat B."/>
            <person name="Matheny P.B."/>
            <person name="Labbe J."/>
            <person name="Martin F."/>
        </authorList>
    </citation>
    <scope>NUCLEOTIDE SEQUENCE</scope>
    <source>
        <strain evidence="1">EC-137</strain>
    </source>
</reference>
<gene>
    <name evidence="1" type="ORF">K488DRAFT_58333</name>
</gene>
<dbReference type="Proteomes" id="UP000814128">
    <property type="component" value="Unassembled WGS sequence"/>
</dbReference>
<reference evidence="1" key="2">
    <citation type="journal article" date="2022" name="New Phytol.">
        <title>Evolutionary transition to the ectomycorrhizal habit in the genomes of a hyperdiverse lineage of mushroom-forming fungi.</title>
        <authorList>
            <person name="Looney B."/>
            <person name="Miyauchi S."/>
            <person name="Morin E."/>
            <person name="Drula E."/>
            <person name="Courty P.E."/>
            <person name="Kohler A."/>
            <person name="Kuo A."/>
            <person name="LaButti K."/>
            <person name="Pangilinan J."/>
            <person name="Lipzen A."/>
            <person name="Riley R."/>
            <person name="Andreopoulos W."/>
            <person name="He G."/>
            <person name="Johnson J."/>
            <person name="Nolan M."/>
            <person name="Tritt A."/>
            <person name="Barry K.W."/>
            <person name="Grigoriev I.V."/>
            <person name="Nagy L.G."/>
            <person name="Hibbett D."/>
            <person name="Henrissat B."/>
            <person name="Matheny P.B."/>
            <person name="Labbe J."/>
            <person name="Martin F.M."/>
        </authorList>
    </citation>
    <scope>NUCLEOTIDE SEQUENCE</scope>
    <source>
        <strain evidence="1">EC-137</strain>
    </source>
</reference>
<name>A0ACB8QAA9_9AGAM</name>
<accession>A0ACB8QAA9</accession>
<evidence type="ECO:0000313" key="1">
    <source>
        <dbReference type="EMBL" id="KAI0028533.1"/>
    </source>
</evidence>